<sequence length="713" mass="76337">MEAKSRMSHRRPSTRAHPNLQTSQENLTNRQKRAQQWREKKAQKKAASSSSTLPESTKTPADHRESEEITPIATDNITMMTHSDGTKSPSADHHPNPSTGLMSHSAEQFITIASAATENYTMMSRPEENNIPSADHPPIASKAAAAGNSTVMSRPEENNISSADHSPIASKAAVAGDSTVMSRPEENNISAADYPPIASKAAAAGDSTVMSRPEENNVSSADHPPIASKAAAAGNSTVMSRPEENNISAADYPPIASKAAAAGDSTVMSRPEENNVSSADHTPIASKAAAAGNSTVMSRPEENNISAADYPPIASKAAAAGDSTVMSRPEENNIPSADHPPIASKAAVADNSTMMTRIAEKKIPSAADVEQMLISPAEKITPTVSIAAHYSTMPIRRYEKNICGYPFANHPPSTSKAAAANFDKMMTHPVEQNNASSDHPSTDSTAEIQQMLICPAEEITPTASVAANCSTMPTRSDGKNICGIPSADHLPSTSKAAVADFKKMMASSAEQNASADHPPIASTSDIQVPDNLVPEVIIKGRDAWQVLCSLRADEINAYIKNLEFGFRFKTENIPNKGKMRYYECSRIKARCKPQCARKVLVFIPNNQHDVVVSARGSHSCSNAPTDHLARTPLAADDQHFIEAMLKAGHPTRDVKAGVKARNPKISNNQLGYAVKITKVNMFGNGELSLGKFQSSLTFFSYKTQHTRWSQKSK</sequence>
<evidence type="ECO:0008006" key="4">
    <source>
        <dbReference type="Google" id="ProtNLM"/>
    </source>
</evidence>
<reference evidence="2" key="2">
    <citation type="submission" date="2025-05" db="UniProtKB">
        <authorList>
            <consortium name="EnsemblMetazoa"/>
        </authorList>
    </citation>
    <scope>IDENTIFICATION</scope>
    <source>
        <strain evidence="2">Foshan</strain>
    </source>
</reference>
<feature type="region of interest" description="Disordered" evidence="1">
    <location>
        <begin position="261"/>
        <end position="281"/>
    </location>
</feature>
<dbReference type="RefSeq" id="XP_062712630.1">
    <property type="nucleotide sequence ID" value="XM_062856646.1"/>
</dbReference>
<keyword evidence="3" id="KW-1185">Reference proteome</keyword>
<feature type="compositionally biased region" description="Polar residues" evidence="1">
    <location>
        <begin position="73"/>
        <end position="89"/>
    </location>
</feature>
<dbReference type="EnsemblMetazoa" id="AALFPA23_013863.R20118">
    <property type="protein sequence ID" value="AALFPA23_013863.P20118"/>
    <property type="gene ID" value="AALFPA23_013863"/>
</dbReference>
<evidence type="ECO:0000313" key="2">
    <source>
        <dbReference type="EnsemblMetazoa" id="AALFPA23_013863.P20118"/>
    </source>
</evidence>
<feature type="region of interest" description="Disordered" evidence="1">
    <location>
        <begin position="203"/>
        <end position="226"/>
    </location>
</feature>
<feature type="region of interest" description="Disordered" evidence="1">
    <location>
        <begin position="319"/>
        <end position="342"/>
    </location>
</feature>
<organism evidence="2 3">
    <name type="scientific">Aedes albopictus</name>
    <name type="common">Asian tiger mosquito</name>
    <name type="synonym">Stegomyia albopicta</name>
    <dbReference type="NCBI Taxonomy" id="7160"/>
    <lineage>
        <taxon>Eukaryota</taxon>
        <taxon>Metazoa</taxon>
        <taxon>Ecdysozoa</taxon>
        <taxon>Arthropoda</taxon>
        <taxon>Hexapoda</taxon>
        <taxon>Insecta</taxon>
        <taxon>Pterygota</taxon>
        <taxon>Neoptera</taxon>
        <taxon>Endopterygota</taxon>
        <taxon>Diptera</taxon>
        <taxon>Nematocera</taxon>
        <taxon>Culicoidea</taxon>
        <taxon>Culicidae</taxon>
        <taxon>Culicinae</taxon>
        <taxon>Aedini</taxon>
        <taxon>Aedes</taxon>
        <taxon>Stegomyia</taxon>
    </lineage>
</organism>
<dbReference type="GeneID" id="109432721"/>
<dbReference type="Proteomes" id="UP000069940">
    <property type="component" value="Unassembled WGS sequence"/>
</dbReference>
<reference evidence="3" key="1">
    <citation type="journal article" date="2015" name="Proc. Natl. Acad. Sci. U.S.A.">
        <title>Genome sequence of the Asian Tiger mosquito, Aedes albopictus, reveals insights into its biology, genetics, and evolution.</title>
        <authorList>
            <person name="Chen X.G."/>
            <person name="Jiang X."/>
            <person name="Gu J."/>
            <person name="Xu M."/>
            <person name="Wu Y."/>
            <person name="Deng Y."/>
            <person name="Zhang C."/>
            <person name="Bonizzoni M."/>
            <person name="Dermauw W."/>
            <person name="Vontas J."/>
            <person name="Armbruster P."/>
            <person name="Huang X."/>
            <person name="Yang Y."/>
            <person name="Zhang H."/>
            <person name="He W."/>
            <person name="Peng H."/>
            <person name="Liu Y."/>
            <person name="Wu K."/>
            <person name="Chen J."/>
            <person name="Lirakis M."/>
            <person name="Topalis P."/>
            <person name="Van Leeuwen T."/>
            <person name="Hall A.B."/>
            <person name="Jiang X."/>
            <person name="Thorpe C."/>
            <person name="Mueller R.L."/>
            <person name="Sun C."/>
            <person name="Waterhouse R.M."/>
            <person name="Yan G."/>
            <person name="Tu Z.J."/>
            <person name="Fang X."/>
            <person name="James A.A."/>
        </authorList>
    </citation>
    <scope>NUCLEOTIDE SEQUENCE [LARGE SCALE GENOMIC DNA]</scope>
    <source>
        <strain evidence="3">Foshan</strain>
    </source>
</reference>
<feature type="region of interest" description="Disordered" evidence="1">
    <location>
        <begin position="1"/>
        <end position="102"/>
    </location>
</feature>
<evidence type="ECO:0000313" key="3">
    <source>
        <dbReference type="Proteomes" id="UP000069940"/>
    </source>
</evidence>
<evidence type="ECO:0000256" key="1">
    <source>
        <dbReference type="SAM" id="MobiDB-lite"/>
    </source>
</evidence>
<protein>
    <recommendedName>
        <fullName evidence="4">FLYWCH-type domain-containing protein</fullName>
    </recommendedName>
</protein>
<accession>A0ABM1Z0M3</accession>
<feature type="compositionally biased region" description="Basic residues" evidence="1">
    <location>
        <begin position="1"/>
        <end position="14"/>
    </location>
</feature>
<name>A0ABM1Z0M3_AEDAL</name>
<proteinExistence type="predicted"/>
<feature type="compositionally biased region" description="Polar residues" evidence="1">
    <location>
        <begin position="19"/>
        <end position="29"/>
    </location>
</feature>